<dbReference type="EMBL" id="BMCP01000004">
    <property type="protein sequence ID" value="GGE51205.1"/>
    <property type="molecule type" value="Genomic_DNA"/>
</dbReference>
<dbReference type="Proteomes" id="UP000602745">
    <property type="component" value="Unassembled WGS sequence"/>
</dbReference>
<evidence type="ECO:0000313" key="2">
    <source>
        <dbReference type="EMBL" id="GGE51205.1"/>
    </source>
</evidence>
<sequence>MAKKNKIPKNIAGIRVPKQVRKSPILRMLMSSPTGRRILADALVAGATAAAGVLARSKQDKIADAGGDMVKSGKRVGNIVVEAMQDAAGAMTHVIGDAARDLLPEEVMDPKGKAGRRARGEARNSEAAH</sequence>
<evidence type="ECO:0000313" key="3">
    <source>
        <dbReference type="Proteomes" id="UP000602745"/>
    </source>
</evidence>
<feature type="region of interest" description="Disordered" evidence="1">
    <location>
        <begin position="105"/>
        <end position="129"/>
    </location>
</feature>
<proteinExistence type="predicted"/>
<dbReference type="AlphaFoldDB" id="A0A8J2YLF2"/>
<reference evidence="2" key="2">
    <citation type="submission" date="2020-09" db="EMBL/GenBank/DDBJ databases">
        <authorList>
            <person name="Sun Q."/>
            <person name="Sedlacek I."/>
        </authorList>
    </citation>
    <scope>NUCLEOTIDE SEQUENCE</scope>
    <source>
        <strain evidence="2">CCM 7684</strain>
    </source>
</reference>
<evidence type="ECO:0000256" key="1">
    <source>
        <dbReference type="SAM" id="MobiDB-lite"/>
    </source>
</evidence>
<comment type="caution">
    <text evidence="2">The sequence shown here is derived from an EMBL/GenBank/DDBJ whole genome shotgun (WGS) entry which is preliminary data.</text>
</comment>
<protein>
    <submittedName>
        <fullName evidence="2">Uncharacterized protein</fullName>
    </submittedName>
</protein>
<accession>A0A8J2YLF2</accession>
<gene>
    <name evidence="2" type="ORF">GCM10007276_30320</name>
</gene>
<organism evidence="2 3">
    <name type="scientific">Agaricicola taiwanensis</name>
    <dbReference type="NCBI Taxonomy" id="591372"/>
    <lineage>
        <taxon>Bacteria</taxon>
        <taxon>Pseudomonadati</taxon>
        <taxon>Pseudomonadota</taxon>
        <taxon>Alphaproteobacteria</taxon>
        <taxon>Rhodobacterales</taxon>
        <taxon>Paracoccaceae</taxon>
        <taxon>Agaricicola</taxon>
    </lineage>
</organism>
<name>A0A8J2YLF2_9RHOB</name>
<dbReference type="RefSeq" id="WP_188410646.1">
    <property type="nucleotide sequence ID" value="NZ_BMCP01000004.1"/>
</dbReference>
<keyword evidence="3" id="KW-1185">Reference proteome</keyword>
<reference evidence="2" key="1">
    <citation type="journal article" date="2014" name="Int. J. Syst. Evol. Microbiol.">
        <title>Complete genome sequence of Corynebacterium casei LMG S-19264T (=DSM 44701T), isolated from a smear-ripened cheese.</title>
        <authorList>
            <consortium name="US DOE Joint Genome Institute (JGI-PGF)"/>
            <person name="Walter F."/>
            <person name="Albersmeier A."/>
            <person name="Kalinowski J."/>
            <person name="Ruckert C."/>
        </authorList>
    </citation>
    <scope>NUCLEOTIDE SEQUENCE</scope>
    <source>
        <strain evidence="2">CCM 7684</strain>
    </source>
</reference>